<organism evidence="1">
    <name type="scientific">hydrothermal vent metagenome</name>
    <dbReference type="NCBI Taxonomy" id="652676"/>
    <lineage>
        <taxon>unclassified sequences</taxon>
        <taxon>metagenomes</taxon>
        <taxon>ecological metagenomes</taxon>
    </lineage>
</organism>
<dbReference type="InterPro" id="IPR002481">
    <property type="entry name" value="FUR"/>
</dbReference>
<dbReference type="SUPFAM" id="SSF46785">
    <property type="entry name" value="Winged helix' DNA-binding domain"/>
    <property type="match status" value="1"/>
</dbReference>
<dbReference type="Gene3D" id="1.10.10.10">
    <property type="entry name" value="Winged helix-like DNA-binding domain superfamily/Winged helix DNA-binding domain"/>
    <property type="match status" value="1"/>
</dbReference>
<accession>A0A3B1AFZ0</accession>
<dbReference type="GO" id="GO:0003700">
    <property type="term" value="F:DNA-binding transcription factor activity"/>
    <property type="evidence" value="ECO:0007669"/>
    <property type="project" value="InterPro"/>
</dbReference>
<gene>
    <name evidence="1" type="ORF">MNBD_GAMMA21-1079</name>
</gene>
<dbReference type="InterPro" id="IPR036388">
    <property type="entry name" value="WH-like_DNA-bd_sf"/>
</dbReference>
<dbReference type="PANTHER" id="PTHR33202">
    <property type="entry name" value="ZINC UPTAKE REGULATION PROTEIN"/>
    <property type="match status" value="1"/>
</dbReference>
<dbReference type="Pfam" id="PF01475">
    <property type="entry name" value="FUR"/>
    <property type="match status" value="1"/>
</dbReference>
<dbReference type="AlphaFoldDB" id="A0A3B1AFZ0"/>
<dbReference type="InterPro" id="IPR036390">
    <property type="entry name" value="WH_DNA-bd_sf"/>
</dbReference>
<protein>
    <submittedName>
        <fullName evidence="1">Iron-responsive regulator Irr</fullName>
    </submittedName>
</protein>
<reference evidence="1" key="1">
    <citation type="submission" date="2018-06" db="EMBL/GenBank/DDBJ databases">
        <authorList>
            <person name="Zhirakovskaya E."/>
        </authorList>
    </citation>
    <scope>NUCLEOTIDE SEQUENCE</scope>
</reference>
<evidence type="ECO:0000313" key="1">
    <source>
        <dbReference type="EMBL" id="VAW91546.1"/>
    </source>
</evidence>
<proteinExistence type="predicted"/>
<dbReference type="PANTHER" id="PTHR33202:SF7">
    <property type="entry name" value="FERRIC UPTAKE REGULATION PROTEIN"/>
    <property type="match status" value="1"/>
</dbReference>
<name>A0A3B1AFZ0_9ZZZZ</name>
<sequence length="145" mass="15906">MSTSHPLSRADTIEKLKSAGVTPTQQRVEIAQLLFAQHQHVSAEQVLSMANSHNSVVSKATVYNTLGLFASKRLLREVIVDPTKVFYDSNTSEHHHFYNVDSGELLDIQGESVQLAKLPALPVGTKAEGVDVIIRIKNSPDFVAE</sequence>
<dbReference type="CDD" id="cd07153">
    <property type="entry name" value="Fur_like"/>
    <property type="match status" value="1"/>
</dbReference>
<dbReference type="EMBL" id="UOFR01000012">
    <property type="protein sequence ID" value="VAW91546.1"/>
    <property type="molecule type" value="Genomic_DNA"/>
</dbReference>